<dbReference type="FunFam" id="3.20.20.80:FF:000063">
    <property type="entry name" value="Beta-hexosaminidase"/>
    <property type="match status" value="1"/>
</dbReference>
<dbReference type="GO" id="GO:0004563">
    <property type="term" value="F:beta-N-acetylhexosaminidase activity"/>
    <property type="evidence" value="ECO:0007669"/>
    <property type="project" value="UniProtKB-EC"/>
</dbReference>
<dbReference type="AlphaFoldDB" id="A0A8H7EZ98"/>
<evidence type="ECO:0000256" key="3">
    <source>
        <dbReference type="ARBA" id="ARBA00022729"/>
    </source>
</evidence>
<evidence type="ECO:0000313" key="12">
    <source>
        <dbReference type="EMBL" id="KAF7767960.1"/>
    </source>
</evidence>
<dbReference type="Gene3D" id="3.30.379.10">
    <property type="entry name" value="Chitobiase/beta-hexosaminidase domain 2-like"/>
    <property type="match status" value="1"/>
</dbReference>
<dbReference type="GO" id="GO:0016020">
    <property type="term" value="C:membrane"/>
    <property type="evidence" value="ECO:0007669"/>
    <property type="project" value="TreeGrafter"/>
</dbReference>
<dbReference type="Gene3D" id="3.20.20.80">
    <property type="entry name" value="Glycosidases"/>
    <property type="match status" value="1"/>
</dbReference>
<dbReference type="GO" id="GO:0005975">
    <property type="term" value="P:carbohydrate metabolic process"/>
    <property type="evidence" value="ECO:0007669"/>
    <property type="project" value="InterPro"/>
</dbReference>
<dbReference type="EMBL" id="JABXXO010000010">
    <property type="protein sequence ID" value="KAF7767960.1"/>
    <property type="molecule type" value="Genomic_DNA"/>
</dbReference>
<evidence type="ECO:0000259" key="11">
    <source>
        <dbReference type="Pfam" id="PF14845"/>
    </source>
</evidence>
<dbReference type="InterPro" id="IPR015883">
    <property type="entry name" value="Glyco_hydro_20_cat"/>
</dbReference>
<feature type="chain" id="PRO_5034064301" description="Beta-hexosaminidase" evidence="9">
    <location>
        <begin position="20"/>
        <end position="557"/>
    </location>
</feature>
<keyword evidence="4 7" id="KW-0378">Hydrolase</keyword>
<evidence type="ECO:0000313" key="13">
    <source>
        <dbReference type="Proteomes" id="UP000629468"/>
    </source>
</evidence>
<evidence type="ECO:0000256" key="4">
    <source>
        <dbReference type="ARBA" id="ARBA00022801"/>
    </source>
</evidence>
<dbReference type="PRINTS" id="PR00738">
    <property type="entry name" value="GLHYDRLASE20"/>
</dbReference>
<comment type="catalytic activity">
    <reaction evidence="1 7">
        <text>Hydrolysis of terminal non-reducing N-acetyl-D-hexosamine residues in N-acetyl-beta-D-hexosaminides.</text>
        <dbReference type="EC" id="3.2.1.52"/>
    </reaction>
</comment>
<feature type="signal peptide" evidence="9">
    <location>
        <begin position="1"/>
        <end position="19"/>
    </location>
</feature>
<evidence type="ECO:0000256" key="9">
    <source>
        <dbReference type="SAM" id="SignalP"/>
    </source>
</evidence>
<dbReference type="Pfam" id="PF00728">
    <property type="entry name" value="Glyco_hydro_20"/>
    <property type="match status" value="1"/>
</dbReference>
<dbReference type="CDD" id="cd06562">
    <property type="entry name" value="GH20_HexA_HexB-like"/>
    <property type="match status" value="1"/>
</dbReference>
<reference evidence="12 13" key="1">
    <citation type="journal article" name="Sci. Rep.">
        <title>Telomere-to-telomere assembled and centromere annotated genomes of the two main subspecies of the button mushroom Agaricus bisporus reveal especially polymorphic chromosome ends.</title>
        <authorList>
            <person name="Sonnenberg A.S.M."/>
            <person name="Sedaghat-Telgerd N."/>
            <person name="Lavrijssen B."/>
            <person name="Ohm R.A."/>
            <person name="Hendrickx P.M."/>
            <person name="Scholtmeijer K."/>
            <person name="Baars J.J.P."/>
            <person name="van Peer A."/>
        </authorList>
    </citation>
    <scope>NUCLEOTIDE SEQUENCE [LARGE SCALE GENOMIC DNA]</scope>
    <source>
        <strain evidence="12 13">H119_p4</strain>
    </source>
</reference>
<dbReference type="Proteomes" id="UP000629468">
    <property type="component" value="Unassembled WGS sequence"/>
</dbReference>
<dbReference type="PIRSF" id="PIRSF001093">
    <property type="entry name" value="B-hxosamndse_ab_euk"/>
    <property type="match status" value="1"/>
</dbReference>
<dbReference type="Pfam" id="PF14845">
    <property type="entry name" value="Glycohydro_20b2"/>
    <property type="match status" value="1"/>
</dbReference>
<dbReference type="SUPFAM" id="SSF55545">
    <property type="entry name" value="beta-N-acetylhexosaminidase-like domain"/>
    <property type="match status" value="1"/>
</dbReference>
<sequence length="557" mass="60677">MKSFLSVFSIFLLFSPALALWPRPQKLTTGSTPLRLAPHFSIRFSDKKQSVPKDLQDAVQRTAQHLKDDKLQALVVDRGASSSAEVHSAKTLSSLTLTFNDASSSSKKVKSLSEDATAGIGNQDESYSLQVPEDGNAVLTASTALGLFRGLTTFGQLWYELDGETYTLQAPINIEDSPKYPYRGLMLDTSRNYFPVPDIKRTLDAMSWVKVNHLHWHVVDSQSFPLVVPGFEELSNNGAYSSDQVYTGKDVKDIVTYAAARGIDVLVEIDTPGHTSVIAKSHPEHIACPEASPWSQFANEPPAGQLRLASPATVNFTSGLIKSMTSMFPSPLFSTGGDEINANCYEKDDQTQSDLNASGQTLDEALASFVGATHEVVRGAGKTPVVWQEIPLEHNVPVGNDTIVMVWISSQHVGAVAEKGLRLIHAASDYFYLDCGGGGWVGNNINGNSWCDPFKTWQKAYSFDPLNGTTPDQEHLVLGGQQLIWTEQTGPSNLDSIVWPRAAASAELFWSGPGGDVKSALPRLHDVAYRFIERGVRAIPLQPRWCALRPGACDIDA</sequence>
<dbReference type="InterPro" id="IPR029019">
    <property type="entry name" value="HEX_eukaryotic_N"/>
</dbReference>
<feature type="active site" description="Proton donor" evidence="8">
    <location>
        <position position="339"/>
    </location>
</feature>
<dbReference type="InterPro" id="IPR029018">
    <property type="entry name" value="Hex-like_dom2"/>
</dbReference>
<feature type="domain" description="Glycoside hydrolase family 20 catalytic" evidence="10">
    <location>
        <begin position="180"/>
        <end position="512"/>
    </location>
</feature>
<keyword evidence="5" id="KW-0325">Glycoprotein</keyword>
<evidence type="ECO:0000256" key="2">
    <source>
        <dbReference type="ARBA" id="ARBA00006285"/>
    </source>
</evidence>
<evidence type="ECO:0000259" key="10">
    <source>
        <dbReference type="Pfam" id="PF00728"/>
    </source>
</evidence>
<organism evidence="12 13">
    <name type="scientific">Agaricus bisporus var. burnettii</name>
    <dbReference type="NCBI Taxonomy" id="192524"/>
    <lineage>
        <taxon>Eukaryota</taxon>
        <taxon>Fungi</taxon>
        <taxon>Dikarya</taxon>
        <taxon>Basidiomycota</taxon>
        <taxon>Agaricomycotina</taxon>
        <taxon>Agaricomycetes</taxon>
        <taxon>Agaricomycetidae</taxon>
        <taxon>Agaricales</taxon>
        <taxon>Agaricineae</taxon>
        <taxon>Agaricaceae</taxon>
        <taxon>Agaricus</taxon>
    </lineage>
</organism>
<dbReference type="InterPro" id="IPR025705">
    <property type="entry name" value="Beta_hexosaminidase_sua/sub"/>
</dbReference>
<comment type="caution">
    <text evidence="12">The sequence shown here is derived from an EMBL/GenBank/DDBJ whole genome shotgun (WGS) entry which is preliminary data.</text>
</comment>
<dbReference type="SUPFAM" id="SSF51445">
    <property type="entry name" value="(Trans)glycosidases"/>
    <property type="match status" value="1"/>
</dbReference>
<evidence type="ECO:0000256" key="5">
    <source>
        <dbReference type="ARBA" id="ARBA00023180"/>
    </source>
</evidence>
<dbReference type="EC" id="3.2.1.52" evidence="7"/>
<evidence type="ECO:0000256" key="1">
    <source>
        <dbReference type="ARBA" id="ARBA00001231"/>
    </source>
</evidence>
<dbReference type="GO" id="GO:0030203">
    <property type="term" value="P:glycosaminoglycan metabolic process"/>
    <property type="evidence" value="ECO:0007669"/>
    <property type="project" value="TreeGrafter"/>
</dbReference>
<keyword evidence="3 9" id="KW-0732">Signal</keyword>
<proteinExistence type="inferred from homology"/>
<protein>
    <recommendedName>
        <fullName evidence="7">Beta-hexosaminidase</fullName>
        <ecNumber evidence="7">3.2.1.52</ecNumber>
    </recommendedName>
</protein>
<dbReference type="PANTHER" id="PTHR22600:SF26">
    <property type="entry name" value="BETA-N-ACETYLHEXOSAMINIDASE"/>
    <property type="match status" value="1"/>
</dbReference>
<dbReference type="InterPro" id="IPR017853">
    <property type="entry name" value="GH"/>
</dbReference>
<feature type="domain" description="Beta-hexosaminidase eukaryotic type N-terminal" evidence="11">
    <location>
        <begin position="20"/>
        <end position="157"/>
    </location>
</feature>
<dbReference type="PANTHER" id="PTHR22600">
    <property type="entry name" value="BETA-HEXOSAMINIDASE"/>
    <property type="match status" value="1"/>
</dbReference>
<accession>A0A8H7EZ98</accession>
<evidence type="ECO:0000256" key="6">
    <source>
        <dbReference type="ARBA" id="ARBA00023295"/>
    </source>
</evidence>
<name>A0A8H7EZ98_AGABI</name>
<evidence type="ECO:0000256" key="7">
    <source>
        <dbReference type="PIRNR" id="PIRNR001093"/>
    </source>
</evidence>
<comment type="similarity">
    <text evidence="2 7">Belongs to the glycosyl hydrolase 20 family.</text>
</comment>
<evidence type="ECO:0000256" key="8">
    <source>
        <dbReference type="PIRSR" id="PIRSR001093-1"/>
    </source>
</evidence>
<gene>
    <name evidence="12" type="ORF">Agabi119p4_7203</name>
</gene>
<keyword evidence="6 7" id="KW-0326">Glycosidase</keyword>